<keyword evidence="1" id="KW-0175">Coiled coil</keyword>
<comment type="caution">
    <text evidence="2">The sequence shown here is derived from an EMBL/GenBank/DDBJ whole genome shotgun (WGS) entry which is preliminary data.</text>
</comment>
<reference evidence="2" key="1">
    <citation type="submission" date="2020-10" db="EMBL/GenBank/DDBJ databases">
        <authorList>
            <person name="Kikuchi T."/>
        </authorList>
    </citation>
    <scope>NUCLEOTIDE SEQUENCE</scope>
    <source>
        <strain evidence="2">NKZ352</strain>
    </source>
</reference>
<keyword evidence="3" id="KW-1185">Reference proteome</keyword>
<protein>
    <submittedName>
        <fullName evidence="2">Uncharacterized protein</fullName>
    </submittedName>
</protein>
<evidence type="ECO:0000313" key="3">
    <source>
        <dbReference type="Proteomes" id="UP000835052"/>
    </source>
</evidence>
<sequence>MDACPLRGRKEPGFLLSRRNRNRRISKTVEVEPSKKERRLLRREIERLLRKLKKIEKDMDRLREEIWEVQKNRPPEPQKKSE</sequence>
<accession>A0A8S1HAU2</accession>
<dbReference type="EMBL" id="CAJGYM010000015">
    <property type="protein sequence ID" value="CAD6190280.1"/>
    <property type="molecule type" value="Genomic_DNA"/>
</dbReference>
<evidence type="ECO:0000313" key="2">
    <source>
        <dbReference type="EMBL" id="CAD6190280.1"/>
    </source>
</evidence>
<proteinExistence type="predicted"/>
<dbReference type="Proteomes" id="UP000835052">
    <property type="component" value="Unassembled WGS sequence"/>
</dbReference>
<organism evidence="2 3">
    <name type="scientific">Caenorhabditis auriculariae</name>
    <dbReference type="NCBI Taxonomy" id="2777116"/>
    <lineage>
        <taxon>Eukaryota</taxon>
        <taxon>Metazoa</taxon>
        <taxon>Ecdysozoa</taxon>
        <taxon>Nematoda</taxon>
        <taxon>Chromadorea</taxon>
        <taxon>Rhabditida</taxon>
        <taxon>Rhabditina</taxon>
        <taxon>Rhabditomorpha</taxon>
        <taxon>Rhabditoidea</taxon>
        <taxon>Rhabditidae</taxon>
        <taxon>Peloderinae</taxon>
        <taxon>Caenorhabditis</taxon>
    </lineage>
</organism>
<gene>
    <name evidence="2" type="ORF">CAUJ_LOCUS6199</name>
</gene>
<name>A0A8S1HAU2_9PELO</name>
<feature type="coiled-coil region" evidence="1">
    <location>
        <begin position="38"/>
        <end position="72"/>
    </location>
</feature>
<dbReference type="AlphaFoldDB" id="A0A8S1HAU2"/>
<evidence type="ECO:0000256" key="1">
    <source>
        <dbReference type="SAM" id="Coils"/>
    </source>
</evidence>